<reference evidence="1" key="1">
    <citation type="submission" date="2019-11" db="EMBL/GenBank/DDBJ databases">
        <authorList>
            <person name="Feng L."/>
        </authorList>
    </citation>
    <scope>NUCLEOTIDE SEQUENCE</scope>
    <source>
        <strain evidence="1">CUreolyticusLFYP111</strain>
    </source>
</reference>
<evidence type="ECO:0000313" key="1">
    <source>
        <dbReference type="EMBL" id="VYS93620.1"/>
    </source>
</evidence>
<dbReference type="AlphaFoldDB" id="A0A6N2SP94"/>
<protein>
    <submittedName>
        <fullName evidence="1">Uncharacterized protein</fullName>
    </submittedName>
</protein>
<organism evidence="1">
    <name type="scientific">Campylobacter ureolyticus</name>
    <dbReference type="NCBI Taxonomy" id="827"/>
    <lineage>
        <taxon>Bacteria</taxon>
        <taxon>Pseudomonadati</taxon>
        <taxon>Campylobacterota</taxon>
        <taxon>Epsilonproteobacteria</taxon>
        <taxon>Campylobacterales</taxon>
        <taxon>Campylobacteraceae</taxon>
        <taxon>Campylobacter</taxon>
    </lineage>
</organism>
<proteinExistence type="predicted"/>
<sequence>MNAFDRTKFIKERALPTVEIIKGIFRDESSLA</sequence>
<dbReference type="EMBL" id="CACRSK010000002">
    <property type="protein sequence ID" value="VYS93620.1"/>
    <property type="molecule type" value="Genomic_DNA"/>
</dbReference>
<gene>
    <name evidence="1" type="ORF">CULFYP111_00950</name>
</gene>
<accession>A0A6N2SP94</accession>
<name>A0A6N2SP94_9BACT</name>